<sequence length="506" mass="56650">MSAEDNELTRGGRLAKNVVWNLLSIIVPFLIAIITIPILIDGIGKDRFGLLAISWMFVGYFSLFDFGLGRALTVLVAKCLGEHQHHKIPGLVWTAMILMTILGVIGFVVIFWLTPWLVGSVLKVPSELQHETQKAFYLLSVSIPFVIVTVGLRGVIAAYQQFKLLTAIRIPMGIFTFVGPVAVLPFSTSLYPIVAVLVAGRFIAVLAHFLLMFRIVPEVRQHYRIDPSQLRPLFGFGGWMTVSNIVVPLMVSMDRFVIGAVLSVTAVAFYTTPYEIVFRLMVIPTAFVAVLLPAQSTTLAIEQGQDRKYSAELFNKGLSYIFIALFPLLLVISLFSFDGLKLWVGEEFAENGYQVMQWLAVGVLFYGLSLVPFSLVQSAGHPDWSAKLHLLELPIYLAGLWWALTHYGILGAALVWTLRAWLDALALYMMSLTLIPECRASAIRFGLSVLLAVMLFVLATQFQDLLEKFLFAGIVLTGFIYLVWRHVLEKKERLWLLRGLGVRREH</sequence>
<comment type="subcellular location">
    <subcellularLocation>
        <location evidence="1">Cell membrane</location>
        <topology evidence="1">Multi-pass membrane protein</topology>
    </subcellularLocation>
</comment>
<feature type="transmembrane region" description="Helical" evidence="6">
    <location>
        <begin position="469"/>
        <end position="488"/>
    </location>
</feature>
<evidence type="ECO:0000256" key="6">
    <source>
        <dbReference type="SAM" id="Phobius"/>
    </source>
</evidence>
<dbReference type="RefSeq" id="WP_069124981.1">
    <property type="nucleotide sequence ID" value="NZ_MARB01000012.1"/>
</dbReference>
<feature type="transmembrane region" description="Helical" evidence="6">
    <location>
        <begin position="410"/>
        <end position="430"/>
    </location>
</feature>
<keyword evidence="3 6" id="KW-0812">Transmembrane</keyword>
<dbReference type="GO" id="GO:0005886">
    <property type="term" value="C:plasma membrane"/>
    <property type="evidence" value="ECO:0007669"/>
    <property type="project" value="UniProtKB-SubCell"/>
</dbReference>
<dbReference type="InterPro" id="IPR002797">
    <property type="entry name" value="Polysacc_synth"/>
</dbReference>
<feature type="transmembrane region" description="Helical" evidence="6">
    <location>
        <begin position="355"/>
        <end position="376"/>
    </location>
</feature>
<organism evidence="7 8">
    <name type="scientific">Candidatus Thiodiazotropha endolucinida</name>
    <dbReference type="NCBI Taxonomy" id="1655433"/>
    <lineage>
        <taxon>Bacteria</taxon>
        <taxon>Pseudomonadati</taxon>
        <taxon>Pseudomonadota</taxon>
        <taxon>Gammaproteobacteria</taxon>
        <taxon>Chromatiales</taxon>
        <taxon>Sedimenticolaceae</taxon>
        <taxon>Candidatus Thiodiazotropha</taxon>
    </lineage>
</organism>
<evidence type="ECO:0000256" key="5">
    <source>
        <dbReference type="ARBA" id="ARBA00023136"/>
    </source>
</evidence>
<evidence type="ECO:0000256" key="4">
    <source>
        <dbReference type="ARBA" id="ARBA00022989"/>
    </source>
</evidence>
<evidence type="ECO:0000313" key="7">
    <source>
        <dbReference type="EMBL" id="ODJ87428.1"/>
    </source>
</evidence>
<feature type="transmembrane region" description="Helical" evidence="6">
    <location>
        <begin position="317"/>
        <end position="335"/>
    </location>
</feature>
<dbReference type="OrthoDB" id="9812647at2"/>
<keyword evidence="2" id="KW-1003">Cell membrane</keyword>
<proteinExistence type="predicted"/>
<dbReference type="InterPro" id="IPR050833">
    <property type="entry name" value="Poly_Biosynth_Transport"/>
</dbReference>
<feature type="transmembrane region" description="Helical" evidence="6">
    <location>
        <begin position="88"/>
        <end position="114"/>
    </location>
</feature>
<accession>A0A7Z0VKU5</accession>
<evidence type="ECO:0000256" key="1">
    <source>
        <dbReference type="ARBA" id="ARBA00004651"/>
    </source>
</evidence>
<gene>
    <name evidence="7" type="ORF">CODIS_24030</name>
</gene>
<keyword evidence="8" id="KW-1185">Reference proteome</keyword>
<dbReference type="CDD" id="cd13128">
    <property type="entry name" value="MATE_Wzx_like"/>
    <property type="match status" value="1"/>
</dbReference>
<evidence type="ECO:0000256" key="3">
    <source>
        <dbReference type="ARBA" id="ARBA00022692"/>
    </source>
</evidence>
<feature type="transmembrane region" description="Helical" evidence="6">
    <location>
        <begin position="233"/>
        <end position="251"/>
    </location>
</feature>
<dbReference type="Proteomes" id="UP000094769">
    <property type="component" value="Unassembled WGS sequence"/>
</dbReference>
<feature type="transmembrane region" description="Helical" evidence="6">
    <location>
        <begin position="164"/>
        <end position="184"/>
    </location>
</feature>
<feature type="transmembrane region" description="Helical" evidence="6">
    <location>
        <begin position="257"/>
        <end position="277"/>
    </location>
</feature>
<protein>
    <submittedName>
        <fullName evidence="7">Polysaccharide biosynthesis protein</fullName>
    </submittedName>
</protein>
<comment type="caution">
    <text evidence="7">The sequence shown here is derived from an EMBL/GenBank/DDBJ whole genome shotgun (WGS) entry which is preliminary data.</text>
</comment>
<keyword evidence="4 6" id="KW-1133">Transmembrane helix</keyword>
<dbReference type="PANTHER" id="PTHR30250:SF26">
    <property type="entry name" value="PSMA PROTEIN"/>
    <property type="match status" value="1"/>
</dbReference>
<reference evidence="7 8" key="1">
    <citation type="submission" date="2016-06" db="EMBL/GenBank/DDBJ databases">
        <title>Genome sequence of endosymbiont of Candidatus Endolucinida thiodiazotropha.</title>
        <authorList>
            <person name="Poehlein A."/>
            <person name="Koenig S."/>
            <person name="Heiden S.E."/>
            <person name="Thuermer A."/>
            <person name="Voget S."/>
            <person name="Daniel R."/>
            <person name="Markert S."/>
            <person name="Gros O."/>
            <person name="Schweder T."/>
        </authorList>
    </citation>
    <scope>NUCLEOTIDE SEQUENCE [LARGE SCALE GENOMIC DNA]</scope>
    <source>
        <strain evidence="7 8">COS</strain>
    </source>
</reference>
<dbReference type="AlphaFoldDB" id="A0A7Z0VKU5"/>
<dbReference type="EMBL" id="MARB01000012">
    <property type="protein sequence ID" value="ODJ87428.1"/>
    <property type="molecule type" value="Genomic_DNA"/>
</dbReference>
<evidence type="ECO:0000256" key="2">
    <source>
        <dbReference type="ARBA" id="ARBA00022475"/>
    </source>
</evidence>
<feature type="transmembrane region" description="Helical" evidence="6">
    <location>
        <begin position="18"/>
        <end position="40"/>
    </location>
</feature>
<keyword evidence="5 6" id="KW-0472">Membrane</keyword>
<dbReference type="PANTHER" id="PTHR30250">
    <property type="entry name" value="PST FAMILY PREDICTED COLANIC ACID TRANSPORTER"/>
    <property type="match status" value="1"/>
</dbReference>
<feature type="transmembrane region" description="Helical" evidence="6">
    <location>
        <begin position="52"/>
        <end position="76"/>
    </location>
</feature>
<name>A0A7Z0VKU5_9GAMM</name>
<feature type="transmembrane region" description="Helical" evidence="6">
    <location>
        <begin position="134"/>
        <end position="152"/>
    </location>
</feature>
<feature type="transmembrane region" description="Helical" evidence="6">
    <location>
        <begin position="190"/>
        <end position="213"/>
    </location>
</feature>
<feature type="transmembrane region" description="Helical" evidence="6">
    <location>
        <begin position="442"/>
        <end position="463"/>
    </location>
</feature>
<dbReference type="Pfam" id="PF01943">
    <property type="entry name" value="Polysacc_synt"/>
    <property type="match status" value="1"/>
</dbReference>
<evidence type="ECO:0000313" key="8">
    <source>
        <dbReference type="Proteomes" id="UP000094769"/>
    </source>
</evidence>